<accession>A0A1G7UPY8</accession>
<keyword evidence="3" id="KW-1185">Reference proteome</keyword>
<dbReference type="RefSeq" id="WP_245707573.1">
    <property type="nucleotide sequence ID" value="NZ_FNBE01000012.1"/>
</dbReference>
<dbReference type="EMBL" id="FNBE01000012">
    <property type="protein sequence ID" value="SDG49632.1"/>
    <property type="molecule type" value="Genomic_DNA"/>
</dbReference>
<evidence type="ECO:0000256" key="1">
    <source>
        <dbReference type="SAM" id="MobiDB-lite"/>
    </source>
</evidence>
<dbReference type="NCBIfam" id="NF041390">
    <property type="entry name" value="TadE_Rv3655c"/>
    <property type="match status" value="1"/>
</dbReference>
<dbReference type="STRING" id="366584.SAMN05216377_112117"/>
<organism evidence="2 3">
    <name type="scientific">Pseudonocardia oroxyli</name>
    <dbReference type="NCBI Taxonomy" id="366584"/>
    <lineage>
        <taxon>Bacteria</taxon>
        <taxon>Bacillati</taxon>
        <taxon>Actinomycetota</taxon>
        <taxon>Actinomycetes</taxon>
        <taxon>Pseudonocardiales</taxon>
        <taxon>Pseudonocardiaceae</taxon>
        <taxon>Pseudonocardia</taxon>
    </lineage>
</organism>
<evidence type="ECO:0000313" key="3">
    <source>
        <dbReference type="Proteomes" id="UP000198967"/>
    </source>
</evidence>
<gene>
    <name evidence="2" type="ORF">SAMN05216377_112117</name>
</gene>
<protein>
    <recommendedName>
        <fullName evidence="4">TadE-like protein</fullName>
    </recommendedName>
</protein>
<dbReference type="AlphaFoldDB" id="A0A1G7UPY8"/>
<evidence type="ECO:0008006" key="4">
    <source>
        <dbReference type="Google" id="ProtNLM"/>
    </source>
</evidence>
<feature type="compositionally biased region" description="Low complexity" evidence="1">
    <location>
        <begin position="167"/>
        <end position="176"/>
    </location>
</feature>
<proteinExistence type="predicted"/>
<feature type="region of interest" description="Disordered" evidence="1">
    <location>
        <begin position="113"/>
        <end position="211"/>
    </location>
</feature>
<dbReference type="InterPro" id="IPR049790">
    <property type="entry name" value="Rv3655c/TadE"/>
</dbReference>
<sequence>MRPAERGAVTVEAAIALAALTLVLLAALGSLSAVGAAVRCQDAARELARLTARGDDRAHQAAAAVAPAGATLEVSTVGDEIRAQVTAAPIGVLPVRISGSALAIREPGALDAGISGPGALDPDAPNRGTAEPDVAEPGAAESSVAEPGALDPGAPNPGASVPDGAEPGAVDLGAPDPGAPDPDPLDPDALDPGTPDPSARDLGAFDSAGLR</sequence>
<name>A0A1G7UPY8_PSEOR</name>
<evidence type="ECO:0000313" key="2">
    <source>
        <dbReference type="EMBL" id="SDG49632.1"/>
    </source>
</evidence>
<dbReference type="Proteomes" id="UP000198967">
    <property type="component" value="Unassembled WGS sequence"/>
</dbReference>
<reference evidence="2 3" key="1">
    <citation type="submission" date="2016-10" db="EMBL/GenBank/DDBJ databases">
        <authorList>
            <person name="de Groot N.N."/>
        </authorList>
    </citation>
    <scope>NUCLEOTIDE SEQUENCE [LARGE SCALE GENOMIC DNA]</scope>
    <source>
        <strain evidence="2 3">CGMCC 4.3143</strain>
    </source>
</reference>